<organism evidence="5">
    <name type="scientific">bioreactor metagenome</name>
    <dbReference type="NCBI Taxonomy" id="1076179"/>
    <lineage>
        <taxon>unclassified sequences</taxon>
        <taxon>metagenomes</taxon>
        <taxon>ecological metagenomes</taxon>
    </lineage>
</organism>
<evidence type="ECO:0000256" key="1">
    <source>
        <dbReference type="ARBA" id="ARBA00022741"/>
    </source>
</evidence>
<reference evidence="5" key="1">
    <citation type="submission" date="2019-08" db="EMBL/GenBank/DDBJ databases">
        <authorList>
            <person name="Kucharzyk K."/>
            <person name="Murdoch R.W."/>
            <person name="Higgins S."/>
            <person name="Loffler F."/>
        </authorList>
    </citation>
    <scope>NUCLEOTIDE SEQUENCE</scope>
</reference>
<dbReference type="GO" id="GO:0016787">
    <property type="term" value="F:hydrolase activity"/>
    <property type="evidence" value="ECO:0007669"/>
    <property type="project" value="UniProtKB-KW"/>
</dbReference>
<evidence type="ECO:0000256" key="2">
    <source>
        <dbReference type="ARBA" id="ARBA00022801"/>
    </source>
</evidence>
<sequence length="303" mass="33461">MNELLAPALSDEAILVLRKYFGMCVLGYNYSQQFLLLEGTPGGGKGTLTTILRRIVGEMNVAEVRTSLLNERFEMAAFCGKTLLVGSDVPGNFLQRSGAEALKKLTGHDLIEAEFKGANRRAMLHGVFNAVITSNNRLRVRLDGDEEAWRRRLILVRFSNPPVIKKIVDFATQLLREEGSGILNWMLHGAVDALADFRESGKLIVPDSIQKDADDLLYESNSLNNFLDERVTAVPGGDVATSELQNAYISYCNTLNIPAMSLQAVASRLATLLRDKFDATYSNMLVRGSTTVRGYRNIELIVG</sequence>
<keyword evidence="1" id="KW-0547">Nucleotide-binding</keyword>
<keyword evidence="2" id="KW-0378">Hydrolase</keyword>
<comment type="caution">
    <text evidence="5">The sequence shown here is derived from an EMBL/GenBank/DDBJ whole genome shotgun (WGS) entry which is preliminary data.</text>
</comment>
<dbReference type="PROSITE" id="PS51206">
    <property type="entry name" value="SF3_HELICASE_1"/>
    <property type="match status" value="1"/>
</dbReference>
<feature type="domain" description="SF3 helicase" evidence="4">
    <location>
        <begin position="12"/>
        <end position="183"/>
    </location>
</feature>
<dbReference type="GO" id="GO:0005524">
    <property type="term" value="F:ATP binding"/>
    <property type="evidence" value="ECO:0007669"/>
    <property type="project" value="UniProtKB-KW"/>
</dbReference>
<proteinExistence type="predicted"/>
<name>A0A644ZH30_9ZZZZ</name>
<dbReference type="Pfam" id="PF19263">
    <property type="entry name" value="DUF5906"/>
    <property type="match status" value="1"/>
</dbReference>
<dbReference type="InterPro" id="IPR051620">
    <property type="entry name" value="ORF904-like_C"/>
</dbReference>
<dbReference type="InterPro" id="IPR045455">
    <property type="entry name" value="NrS-1_pol-like_helicase"/>
</dbReference>
<protein>
    <recommendedName>
        <fullName evidence="4">SF3 helicase domain-containing protein</fullName>
    </recommendedName>
</protein>
<dbReference type="AlphaFoldDB" id="A0A644ZH30"/>
<dbReference type="EMBL" id="VSSQ01008560">
    <property type="protein sequence ID" value="MPM39201.1"/>
    <property type="molecule type" value="Genomic_DNA"/>
</dbReference>
<keyword evidence="3" id="KW-0067">ATP-binding</keyword>
<dbReference type="PANTHER" id="PTHR35372:SF2">
    <property type="entry name" value="SF3 HELICASE DOMAIN-CONTAINING PROTEIN"/>
    <property type="match status" value="1"/>
</dbReference>
<dbReference type="Gene3D" id="3.40.50.300">
    <property type="entry name" value="P-loop containing nucleotide triphosphate hydrolases"/>
    <property type="match status" value="1"/>
</dbReference>
<accession>A0A644ZH30</accession>
<gene>
    <name evidence="5" type="ORF">SDC9_85834</name>
</gene>
<dbReference type="SUPFAM" id="SSF52540">
    <property type="entry name" value="P-loop containing nucleoside triphosphate hydrolases"/>
    <property type="match status" value="1"/>
</dbReference>
<evidence type="ECO:0000256" key="3">
    <source>
        <dbReference type="ARBA" id="ARBA00022840"/>
    </source>
</evidence>
<dbReference type="InterPro" id="IPR014015">
    <property type="entry name" value="Helicase_SF3_DNA-vir"/>
</dbReference>
<evidence type="ECO:0000259" key="4">
    <source>
        <dbReference type="PROSITE" id="PS51206"/>
    </source>
</evidence>
<evidence type="ECO:0000313" key="5">
    <source>
        <dbReference type="EMBL" id="MPM39201.1"/>
    </source>
</evidence>
<dbReference type="InterPro" id="IPR027417">
    <property type="entry name" value="P-loop_NTPase"/>
</dbReference>
<dbReference type="PANTHER" id="PTHR35372">
    <property type="entry name" value="ATP BINDING PROTEIN-RELATED"/>
    <property type="match status" value="1"/>
</dbReference>